<evidence type="ECO:0000256" key="1">
    <source>
        <dbReference type="SAM" id="MobiDB-lite"/>
    </source>
</evidence>
<reference evidence="2 3" key="1">
    <citation type="journal article" date="2015" name="Genome Announc.">
        <title>Expanding the biotechnology potential of lactobacilli through comparative genomics of 213 strains and associated genera.</title>
        <authorList>
            <person name="Sun Z."/>
            <person name="Harris H.M."/>
            <person name="McCann A."/>
            <person name="Guo C."/>
            <person name="Argimon S."/>
            <person name="Zhang W."/>
            <person name="Yang X."/>
            <person name="Jeffery I.B."/>
            <person name="Cooney J.C."/>
            <person name="Kagawa T.F."/>
            <person name="Liu W."/>
            <person name="Song Y."/>
            <person name="Salvetti E."/>
            <person name="Wrobel A."/>
            <person name="Rasinkangas P."/>
            <person name="Parkhill J."/>
            <person name="Rea M.C."/>
            <person name="O'Sullivan O."/>
            <person name="Ritari J."/>
            <person name="Douillard F.P."/>
            <person name="Paul Ross R."/>
            <person name="Yang R."/>
            <person name="Briner A.E."/>
            <person name="Felis G.E."/>
            <person name="de Vos W.M."/>
            <person name="Barrangou R."/>
            <person name="Klaenhammer T.R."/>
            <person name="Caufield P.W."/>
            <person name="Cui Y."/>
            <person name="Zhang H."/>
            <person name="O'Toole P.W."/>
        </authorList>
    </citation>
    <scope>NUCLEOTIDE SEQUENCE [LARGE SCALE GENOMIC DNA]</scope>
    <source>
        <strain evidence="2 3">DSM 18390</strain>
    </source>
</reference>
<feature type="compositionally biased region" description="Low complexity" evidence="1">
    <location>
        <begin position="55"/>
        <end position="70"/>
    </location>
</feature>
<comment type="caution">
    <text evidence="2">The sequence shown here is derived from an EMBL/GenBank/DDBJ whole genome shotgun (WGS) entry which is preliminary data.</text>
</comment>
<evidence type="ECO:0000313" key="3">
    <source>
        <dbReference type="Proteomes" id="UP000051010"/>
    </source>
</evidence>
<sequence>MDQGKIEEVIRNIIAQEVGNNASQKSAVAAKPAQNDGDISPLLRELRDSVQEKIQAQSSDSDADSSSLLDGITKDVKNRLG</sequence>
<dbReference type="AlphaFoldDB" id="A0A0R1YNY7"/>
<accession>A0A0R1YNY7</accession>
<dbReference type="PATRIC" id="fig|1423786.4.peg.1219"/>
<protein>
    <submittedName>
        <fullName evidence="2">Uncharacterized protein</fullName>
    </submittedName>
</protein>
<dbReference type="EMBL" id="AZFZ01000024">
    <property type="protein sequence ID" value="KRM43922.1"/>
    <property type="molecule type" value="Genomic_DNA"/>
</dbReference>
<feature type="compositionally biased region" description="Basic and acidic residues" evidence="1">
    <location>
        <begin position="72"/>
        <end position="81"/>
    </location>
</feature>
<dbReference type="Proteomes" id="UP000051010">
    <property type="component" value="Unassembled WGS sequence"/>
</dbReference>
<proteinExistence type="predicted"/>
<name>A0A0R1YNY7_9LACO</name>
<organism evidence="2 3">
    <name type="scientific">Lentilactobacillus parafarraginis DSM 18390 = JCM 14109</name>
    <dbReference type="NCBI Taxonomy" id="1423786"/>
    <lineage>
        <taxon>Bacteria</taxon>
        <taxon>Bacillati</taxon>
        <taxon>Bacillota</taxon>
        <taxon>Bacilli</taxon>
        <taxon>Lactobacillales</taxon>
        <taxon>Lactobacillaceae</taxon>
        <taxon>Lentilactobacillus</taxon>
    </lineage>
</organism>
<dbReference type="RefSeq" id="WP_054734295.1">
    <property type="nucleotide sequence ID" value="NZ_AZFZ01000024.1"/>
</dbReference>
<evidence type="ECO:0000313" key="2">
    <source>
        <dbReference type="EMBL" id="KRM43922.1"/>
    </source>
</evidence>
<feature type="region of interest" description="Disordered" evidence="1">
    <location>
        <begin position="51"/>
        <end position="81"/>
    </location>
</feature>
<gene>
    <name evidence="2" type="ORF">FD47_GL001135</name>
</gene>